<comment type="cofactor">
    <cofactor evidence="1">
        <name>FAD</name>
        <dbReference type="ChEBI" id="CHEBI:57692"/>
    </cofactor>
</comment>
<evidence type="ECO:0000313" key="5">
    <source>
        <dbReference type="EMBL" id="GGC30786.1"/>
    </source>
</evidence>
<dbReference type="Gene3D" id="3.50.50.60">
    <property type="entry name" value="FAD/NAD(P)-binding domain"/>
    <property type="match status" value="1"/>
</dbReference>
<dbReference type="Gene3D" id="3.30.70.2450">
    <property type="match status" value="1"/>
</dbReference>
<dbReference type="PANTHER" id="PTHR43004:SF19">
    <property type="entry name" value="BINDING MONOOXYGENASE, PUTATIVE (JCVI)-RELATED"/>
    <property type="match status" value="1"/>
</dbReference>
<gene>
    <name evidence="5" type="ORF">GCM10007207_15370</name>
</gene>
<dbReference type="InterPro" id="IPR002938">
    <property type="entry name" value="FAD-bd"/>
</dbReference>
<sequence>MKHVDVAIIGAGPVGLLLAIEMAIAGVDCVVLETLAEPDTVQKALSLGPLGAEVLMRRGFSSQLDALEARTRAVMAPFMQRGGWGANEESKPRFSGHFGGIPLLTQPIDRSRPTRLIDQRFLQEFLLSEVKERGIPLRRPCTVTDVQSNEESVTLSLQDAHGRKEALACHYAIGCDGGRSFMRRHGQFAFPGTAPSLAFYQVFAEFADPDQTPPPGWLMQPGGVLAYGPVPGRLFMVDFSGPPPKELREPAQSQVEEALARVCGYPVPLKAFRGGRCWTDHTRLVDTYRKGRLILAGDAAHIHPPFGGQGLGLGLIDAANLGWKLAAVVHGRMPETQLDSYEAERRPVAREVLDNTLAQTALMRPDPQSRALRALMAQRLSDEGESATLSSRIKGFTLRYSLGGSHDAVGRLVADQPLCDGRQLYDLMVTGRGVFLQARGVASGRKNRFPSSIVQGESEGKISCLIRPDGCIAWAGEGNDVSGLDDAMARWFGSNLRGADLTGSVT</sequence>
<protein>
    <submittedName>
        <fullName evidence="5">FAD-dependent oxidoreductase</fullName>
    </submittedName>
</protein>
<dbReference type="PANTHER" id="PTHR43004">
    <property type="entry name" value="TRK SYSTEM POTASSIUM UPTAKE PROTEIN"/>
    <property type="match status" value="1"/>
</dbReference>
<evidence type="ECO:0000259" key="4">
    <source>
        <dbReference type="Pfam" id="PF01494"/>
    </source>
</evidence>
<organism evidence="5 6">
    <name type="scientific">Asaia siamensis</name>
    <dbReference type="NCBI Taxonomy" id="110479"/>
    <lineage>
        <taxon>Bacteria</taxon>
        <taxon>Pseudomonadati</taxon>
        <taxon>Pseudomonadota</taxon>
        <taxon>Alphaproteobacteria</taxon>
        <taxon>Acetobacterales</taxon>
        <taxon>Acetobacteraceae</taxon>
        <taxon>Asaia</taxon>
    </lineage>
</organism>
<keyword evidence="3" id="KW-0274">FAD</keyword>
<dbReference type="Proteomes" id="UP000637769">
    <property type="component" value="Unassembled WGS sequence"/>
</dbReference>
<feature type="domain" description="FAD-binding" evidence="4">
    <location>
        <begin position="4"/>
        <end position="356"/>
    </location>
</feature>
<dbReference type="RefSeq" id="WP_188426180.1">
    <property type="nucleotide sequence ID" value="NZ_BMCH01000003.1"/>
</dbReference>
<dbReference type="InterPro" id="IPR036188">
    <property type="entry name" value="FAD/NAD-bd_sf"/>
</dbReference>
<evidence type="ECO:0000256" key="3">
    <source>
        <dbReference type="ARBA" id="ARBA00022827"/>
    </source>
</evidence>
<reference evidence="6" key="1">
    <citation type="journal article" date="2019" name="Int. J. Syst. Evol. Microbiol.">
        <title>The Global Catalogue of Microorganisms (GCM) 10K type strain sequencing project: providing services to taxonomists for standard genome sequencing and annotation.</title>
        <authorList>
            <consortium name="The Broad Institute Genomics Platform"/>
            <consortium name="The Broad Institute Genome Sequencing Center for Infectious Disease"/>
            <person name="Wu L."/>
            <person name="Ma J."/>
        </authorList>
    </citation>
    <scope>NUCLEOTIDE SEQUENCE [LARGE SCALE GENOMIC DNA]</scope>
    <source>
        <strain evidence="6">CCM 7132</strain>
    </source>
</reference>
<dbReference type="Pfam" id="PF21274">
    <property type="entry name" value="Rng_hyd_C"/>
    <property type="match status" value="1"/>
</dbReference>
<comment type="caution">
    <text evidence="5">The sequence shown here is derived from an EMBL/GenBank/DDBJ whole genome shotgun (WGS) entry which is preliminary data.</text>
</comment>
<proteinExistence type="predicted"/>
<keyword evidence="2" id="KW-0285">Flavoprotein</keyword>
<dbReference type="PRINTS" id="PR00420">
    <property type="entry name" value="RNGMNOXGNASE"/>
</dbReference>
<accession>A0ABQ1LZA0</accession>
<dbReference type="SUPFAM" id="SSF51905">
    <property type="entry name" value="FAD/NAD(P)-binding domain"/>
    <property type="match status" value="1"/>
</dbReference>
<keyword evidence="6" id="KW-1185">Reference proteome</keyword>
<dbReference type="InterPro" id="IPR050641">
    <property type="entry name" value="RIFMO-like"/>
</dbReference>
<dbReference type="Gene3D" id="3.40.30.120">
    <property type="match status" value="1"/>
</dbReference>
<name>A0ABQ1LZA0_9PROT</name>
<evidence type="ECO:0000256" key="1">
    <source>
        <dbReference type="ARBA" id="ARBA00001974"/>
    </source>
</evidence>
<dbReference type="EMBL" id="BMCH01000003">
    <property type="protein sequence ID" value="GGC30786.1"/>
    <property type="molecule type" value="Genomic_DNA"/>
</dbReference>
<evidence type="ECO:0000313" key="6">
    <source>
        <dbReference type="Proteomes" id="UP000637769"/>
    </source>
</evidence>
<dbReference type="Pfam" id="PF01494">
    <property type="entry name" value="FAD_binding_3"/>
    <property type="match status" value="1"/>
</dbReference>
<evidence type="ECO:0000256" key="2">
    <source>
        <dbReference type="ARBA" id="ARBA00022630"/>
    </source>
</evidence>